<dbReference type="PROSITE" id="PS51085">
    <property type="entry name" value="2FE2S_FER_2"/>
    <property type="match status" value="1"/>
</dbReference>
<sequence>MKKVSMNIDGKTVEAQEGATILETAEAMGIHIPHLCYNEQLKVYGGCRLCMVEITKNGKKRLVASCAYPVEEGLVVETSSEKVKKIRRMIIELIWPVAQDLGREYGVTASRFRAANTDCSLCGICVRYCAEVKGSHIAYFKGRGIDREIALVPGMGKECLYCRECFNFCKGSKILQEMDRVYA</sequence>
<dbReference type="InterPro" id="IPR036010">
    <property type="entry name" value="2Fe-2S_ferredoxin-like_sf"/>
</dbReference>
<dbReference type="GO" id="GO:0008137">
    <property type="term" value="F:NADH dehydrogenase (ubiquinone) activity"/>
    <property type="evidence" value="ECO:0007669"/>
    <property type="project" value="InterPro"/>
</dbReference>
<evidence type="ECO:0000313" key="2">
    <source>
        <dbReference type="EMBL" id="SPD72984.1"/>
    </source>
</evidence>
<accession>A0A445MTX6</accession>
<dbReference type="GO" id="GO:0016020">
    <property type="term" value="C:membrane"/>
    <property type="evidence" value="ECO:0007669"/>
    <property type="project" value="InterPro"/>
</dbReference>
<protein>
    <submittedName>
        <fullName evidence="2">2Fe-2S and 4Fe-4S iron-sulfur protein</fullName>
    </submittedName>
</protein>
<dbReference type="GO" id="GO:0051536">
    <property type="term" value="F:iron-sulfur cluster binding"/>
    <property type="evidence" value="ECO:0007669"/>
    <property type="project" value="InterPro"/>
</dbReference>
<dbReference type="SUPFAM" id="SSF54862">
    <property type="entry name" value="4Fe-4S ferredoxins"/>
    <property type="match status" value="1"/>
</dbReference>
<gene>
    <name evidence="2" type="ORF">PITCH_A1630006</name>
</gene>
<dbReference type="InterPro" id="IPR001041">
    <property type="entry name" value="2Fe-2S_ferredoxin-type"/>
</dbReference>
<dbReference type="CDD" id="cd00207">
    <property type="entry name" value="fer2"/>
    <property type="match status" value="1"/>
</dbReference>
<organism evidence="2">
    <name type="scientific">uncultured Desulfobacterium sp</name>
    <dbReference type="NCBI Taxonomy" id="201089"/>
    <lineage>
        <taxon>Bacteria</taxon>
        <taxon>Pseudomonadati</taxon>
        <taxon>Thermodesulfobacteriota</taxon>
        <taxon>Desulfobacteria</taxon>
        <taxon>Desulfobacterales</taxon>
        <taxon>Desulfobacteriaceae</taxon>
        <taxon>Desulfobacterium</taxon>
        <taxon>environmental samples</taxon>
    </lineage>
</organism>
<name>A0A445MTX6_9BACT</name>
<dbReference type="PROSITE" id="PS00641">
    <property type="entry name" value="COMPLEX1_75K_1"/>
    <property type="match status" value="1"/>
</dbReference>
<dbReference type="EMBL" id="OJIN01000072">
    <property type="protein sequence ID" value="SPD72984.1"/>
    <property type="molecule type" value="Genomic_DNA"/>
</dbReference>
<dbReference type="Gene3D" id="3.10.20.740">
    <property type="match status" value="1"/>
</dbReference>
<dbReference type="AlphaFoldDB" id="A0A445MTX6"/>
<dbReference type="Pfam" id="PF13510">
    <property type="entry name" value="Fer2_4"/>
    <property type="match status" value="1"/>
</dbReference>
<evidence type="ECO:0000259" key="1">
    <source>
        <dbReference type="PROSITE" id="PS51085"/>
    </source>
</evidence>
<proteinExistence type="predicted"/>
<dbReference type="InterPro" id="IPR000283">
    <property type="entry name" value="NADH_UbQ_OxRdtase_75kDa_su_CS"/>
</dbReference>
<dbReference type="SUPFAM" id="SSF54292">
    <property type="entry name" value="2Fe-2S ferredoxin-like"/>
    <property type="match status" value="1"/>
</dbReference>
<reference evidence="2" key="1">
    <citation type="submission" date="2018-01" db="EMBL/GenBank/DDBJ databases">
        <authorList>
            <person name="Regsiter A."/>
            <person name="William W."/>
        </authorList>
    </citation>
    <scope>NUCLEOTIDE SEQUENCE</scope>
    <source>
        <strain evidence="2">TRIP AH-1</strain>
    </source>
</reference>
<feature type="domain" description="2Fe-2S ferredoxin-type" evidence="1">
    <location>
        <begin position="2"/>
        <end position="82"/>
    </location>
</feature>
<dbReference type="GO" id="GO:0042773">
    <property type="term" value="P:ATP synthesis coupled electron transport"/>
    <property type="evidence" value="ECO:0007669"/>
    <property type="project" value="InterPro"/>
</dbReference>